<evidence type="ECO:0000256" key="1">
    <source>
        <dbReference type="SAM" id="MobiDB-lite"/>
    </source>
</evidence>
<keyword evidence="2" id="KW-0472">Membrane</keyword>
<keyword evidence="2" id="KW-0812">Transmembrane</keyword>
<dbReference type="Gene3D" id="1.10.167.10">
    <property type="entry name" value="Regulator of G-protein Signalling 4, domain 2"/>
    <property type="match status" value="1"/>
</dbReference>
<proteinExistence type="predicted"/>
<keyword evidence="2" id="KW-1133">Transmembrane helix</keyword>
<dbReference type="PANTHER" id="PTHR10845:SF192">
    <property type="entry name" value="DOUBLE HIT, ISOFORM B"/>
    <property type="match status" value="1"/>
</dbReference>
<feature type="transmembrane region" description="Helical" evidence="2">
    <location>
        <begin position="138"/>
        <end position="163"/>
    </location>
</feature>
<dbReference type="Pfam" id="PF00615">
    <property type="entry name" value="RGS"/>
    <property type="match status" value="1"/>
</dbReference>
<dbReference type="SMART" id="SM00315">
    <property type="entry name" value="RGS"/>
    <property type="match status" value="1"/>
</dbReference>
<name>A0AA88GNC7_NAELO</name>
<feature type="domain" description="RGS" evidence="3">
    <location>
        <begin position="180"/>
        <end position="355"/>
    </location>
</feature>
<dbReference type="InterPro" id="IPR044926">
    <property type="entry name" value="RGS_subdomain_2"/>
</dbReference>
<feature type="compositionally biased region" description="Low complexity" evidence="1">
    <location>
        <begin position="247"/>
        <end position="258"/>
    </location>
</feature>
<dbReference type="SUPFAM" id="SSF48097">
    <property type="entry name" value="Regulator of G-protein signaling, RGS"/>
    <property type="match status" value="1"/>
</dbReference>
<dbReference type="InterPro" id="IPR016137">
    <property type="entry name" value="RGS"/>
</dbReference>
<sequence>MRGQALLYSEILSSSARLAAYSKNSNLTEMYIERYQTYYPQYIALLNQVLELIPKQVMTSLLNRTLEKFNLTQDEPIVLEHEAISLIEKGEQEKAVEILDGEEYLEEKEDYNHDLQAYVDYLKNEEEKKDDAMSQKTLASMIVVAVLMALVLPVVVVTLIASFNNEKQIRANIEKAKAIMLNDTMSDSKLRELFKKHCEKEFSLENYYLLEKVQEYQALCEKSFEIQLTLFDLTSDVLSTSSADNVTSTSTSKSNSSGENKKNRGTVLYSEKDLELVEKQKKELALYIYETFLNINGSMSVNINKKFADKVMFEISKESQVLSDTLFDTIQKEVCLVMGDTHHRFKQSLAFQKKMKIDNIKSRVIRNK</sequence>
<gene>
    <name evidence="4" type="ORF">C9374_006401</name>
</gene>
<dbReference type="PANTHER" id="PTHR10845">
    <property type="entry name" value="REGULATOR OF G PROTEIN SIGNALING"/>
    <property type="match status" value="1"/>
</dbReference>
<dbReference type="AlphaFoldDB" id="A0AA88GNC7"/>
<dbReference type="InterPro" id="IPR036305">
    <property type="entry name" value="RGS_sf"/>
</dbReference>
<dbReference type="RefSeq" id="XP_044547092.1">
    <property type="nucleotide sequence ID" value="XM_044696258.1"/>
</dbReference>
<organism evidence="4 5">
    <name type="scientific">Naegleria lovaniensis</name>
    <name type="common">Amoeba</name>
    <dbReference type="NCBI Taxonomy" id="51637"/>
    <lineage>
        <taxon>Eukaryota</taxon>
        <taxon>Discoba</taxon>
        <taxon>Heterolobosea</taxon>
        <taxon>Tetramitia</taxon>
        <taxon>Eutetramitia</taxon>
        <taxon>Vahlkampfiidae</taxon>
        <taxon>Naegleria</taxon>
    </lineage>
</organism>
<comment type="caution">
    <text evidence="4">The sequence shown here is derived from an EMBL/GenBank/DDBJ whole genome shotgun (WGS) entry which is preliminary data.</text>
</comment>
<dbReference type="GeneID" id="68098855"/>
<keyword evidence="5" id="KW-1185">Reference proteome</keyword>
<evidence type="ECO:0000259" key="3">
    <source>
        <dbReference type="PROSITE" id="PS50132"/>
    </source>
</evidence>
<evidence type="ECO:0000313" key="4">
    <source>
        <dbReference type="EMBL" id="KAG2381412.1"/>
    </source>
</evidence>
<feature type="region of interest" description="Disordered" evidence="1">
    <location>
        <begin position="242"/>
        <end position="264"/>
    </location>
</feature>
<accession>A0AA88GNC7</accession>
<evidence type="ECO:0000256" key="2">
    <source>
        <dbReference type="SAM" id="Phobius"/>
    </source>
</evidence>
<reference evidence="4 5" key="1">
    <citation type="journal article" date="2018" name="BMC Genomics">
        <title>The genome of Naegleria lovaniensis, the basis for a comparative approach to unravel pathogenicity factors of the human pathogenic amoeba N. fowleri.</title>
        <authorList>
            <person name="Liechti N."/>
            <person name="Schurch N."/>
            <person name="Bruggmann R."/>
            <person name="Wittwer M."/>
        </authorList>
    </citation>
    <scope>NUCLEOTIDE SEQUENCE [LARGE SCALE GENOMIC DNA]</scope>
    <source>
        <strain evidence="4 5">ATCC 30569</strain>
    </source>
</reference>
<dbReference type="PROSITE" id="PS50132">
    <property type="entry name" value="RGS"/>
    <property type="match status" value="1"/>
</dbReference>
<evidence type="ECO:0000313" key="5">
    <source>
        <dbReference type="Proteomes" id="UP000816034"/>
    </source>
</evidence>
<protein>
    <recommendedName>
        <fullName evidence="3">RGS domain-containing protein</fullName>
    </recommendedName>
</protein>
<dbReference type="EMBL" id="PYSW02000027">
    <property type="protein sequence ID" value="KAG2381412.1"/>
    <property type="molecule type" value="Genomic_DNA"/>
</dbReference>
<dbReference type="Proteomes" id="UP000816034">
    <property type="component" value="Unassembled WGS sequence"/>
</dbReference>